<evidence type="ECO:0000256" key="1">
    <source>
        <dbReference type="SAM" id="MobiDB-lite"/>
    </source>
</evidence>
<gene>
    <name evidence="2" type="ORF">BIW11_07803</name>
</gene>
<dbReference type="Proteomes" id="UP000192247">
    <property type="component" value="Unassembled WGS sequence"/>
</dbReference>
<accession>A0A1V9XSC6</accession>
<organism evidence="2 3">
    <name type="scientific">Tropilaelaps mercedesae</name>
    <dbReference type="NCBI Taxonomy" id="418985"/>
    <lineage>
        <taxon>Eukaryota</taxon>
        <taxon>Metazoa</taxon>
        <taxon>Ecdysozoa</taxon>
        <taxon>Arthropoda</taxon>
        <taxon>Chelicerata</taxon>
        <taxon>Arachnida</taxon>
        <taxon>Acari</taxon>
        <taxon>Parasitiformes</taxon>
        <taxon>Mesostigmata</taxon>
        <taxon>Gamasina</taxon>
        <taxon>Dermanyssoidea</taxon>
        <taxon>Laelapidae</taxon>
        <taxon>Tropilaelaps</taxon>
    </lineage>
</organism>
<sequence length="311" mass="34342">MVICNMLRFDRRCHYRTLSLRPRLPPPTEPQQLSLLLLLTSRPPTDHKRHPIRRLHFSLGLISRPVITTLLTSPVHINRPPPNIRPQSQSGYPQYESQAPQYAPNYAYPASVSGGYRQPQSTGLYASAQTNVPQRLQPAFPDFFRSALPVQTSQAQAYQQPNPQQYRSPVSAAPVSPVQSYAAPPQYRQPAPVYQQPASQYQLAPRQTTPALAAYGAAPTNDAGSKKKYEDGQYDPELTKAGLYYPDLYEKVSTGKDGQPQSPTASQIAQAAANAPQGPRPLPYFDPSLLAYNIGTQQQAHPQQSQAASQA</sequence>
<evidence type="ECO:0000313" key="3">
    <source>
        <dbReference type="Proteomes" id="UP000192247"/>
    </source>
</evidence>
<feature type="compositionally biased region" description="Low complexity" evidence="1">
    <location>
        <begin position="179"/>
        <end position="198"/>
    </location>
</feature>
<dbReference type="InParanoid" id="A0A1V9XSC6"/>
<dbReference type="EMBL" id="MNPL01004852">
    <property type="protein sequence ID" value="OQR76410.1"/>
    <property type="molecule type" value="Genomic_DNA"/>
</dbReference>
<feature type="compositionally biased region" description="Polar residues" evidence="1">
    <location>
        <begin position="85"/>
        <end position="97"/>
    </location>
</feature>
<name>A0A1V9XSC6_9ACAR</name>
<evidence type="ECO:0000313" key="2">
    <source>
        <dbReference type="EMBL" id="OQR76410.1"/>
    </source>
</evidence>
<reference evidence="2 3" key="1">
    <citation type="journal article" date="2017" name="Gigascience">
        <title>Draft genome of the honey bee ectoparasitic mite, Tropilaelaps mercedesae, is shaped by the parasitic life history.</title>
        <authorList>
            <person name="Dong X."/>
            <person name="Armstrong S.D."/>
            <person name="Xia D."/>
            <person name="Makepeace B.L."/>
            <person name="Darby A.C."/>
            <person name="Kadowaki T."/>
        </authorList>
    </citation>
    <scope>NUCLEOTIDE SEQUENCE [LARGE SCALE GENOMIC DNA]</scope>
    <source>
        <strain evidence="2">Wuxi-XJTLU</strain>
    </source>
</reference>
<protein>
    <submittedName>
        <fullName evidence="2">Uncharacterized protein</fullName>
    </submittedName>
</protein>
<comment type="caution">
    <text evidence="2">The sequence shown here is derived from an EMBL/GenBank/DDBJ whole genome shotgun (WGS) entry which is preliminary data.</text>
</comment>
<feature type="compositionally biased region" description="Low complexity" evidence="1">
    <location>
        <begin position="154"/>
        <end position="166"/>
    </location>
</feature>
<feature type="region of interest" description="Disordered" evidence="1">
    <location>
        <begin position="77"/>
        <end position="97"/>
    </location>
</feature>
<proteinExistence type="predicted"/>
<feature type="compositionally biased region" description="Low complexity" evidence="1">
    <location>
        <begin position="297"/>
        <end position="311"/>
    </location>
</feature>
<dbReference type="AlphaFoldDB" id="A0A1V9XSC6"/>
<feature type="region of interest" description="Disordered" evidence="1">
    <location>
        <begin position="151"/>
        <end position="202"/>
    </location>
</feature>
<dbReference type="OrthoDB" id="7255276at2759"/>
<keyword evidence="3" id="KW-1185">Reference proteome</keyword>
<feature type="region of interest" description="Disordered" evidence="1">
    <location>
        <begin position="251"/>
        <end position="311"/>
    </location>
</feature>
<feature type="compositionally biased region" description="Low complexity" evidence="1">
    <location>
        <begin position="259"/>
        <end position="277"/>
    </location>
</feature>